<organism evidence="1 2">
    <name type="scientific">Anaerococcus hydrogenalis ACS-025-V-Sch4</name>
    <dbReference type="NCBI Taxonomy" id="879306"/>
    <lineage>
        <taxon>Bacteria</taxon>
        <taxon>Bacillati</taxon>
        <taxon>Bacillota</taxon>
        <taxon>Tissierellia</taxon>
        <taxon>Tissierellales</taxon>
        <taxon>Peptoniphilaceae</taxon>
        <taxon>Anaerococcus</taxon>
    </lineage>
</organism>
<name>F0H1R5_9FIRM</name>
<comment type="caution">
    <text evidence="1">The sequence shown here is derived from an EMBL/GenBank/DDBJ whole genome shotgun (WGS) entry which is preliminary data.</text>
</comment>
<gene>
    <name evidence="1" type="ORF">HMPREF9246_1269</name>
</gene>
<proteinExistence type="predicted"/>
<evidence type="ECO:0000313" key="2">
    <source>
        <dbReference type="Proteomes" id="UP000005277"/>
    </source>
</evidence>
<evidence type="ECO:0008006" key="3">
    <source>
        <dbReference type="Google" id="ProtNLM"/>
    </source>
</evidence>
<reference evidence="1 2" key="1">
    <citation type="submission" date="2011-01" db="EMBL/GenBank/DDBJ databases">
        <authorList>
            <person name="Durkin A.S."/>
            <person name="Madupu R."/>
            <person name="Torralba M."/>
            <person name="Gillis M."/>
            <person name="Methe B."/>
            <person name="Sutton G."/>
            <person name="Nelson K.E."/>
        </authorList>
    </citation>
    <scope>NUCLEOTIDE SEQUENCE [LARGE SCALE GENOMIC DNA]</scope>
    <source>
        <strain evidence="1 2">ACS-025-V-Sch4</strain>
    </source>
</reference>
<protein>
    <recommendedName>
        <fullName evidence="3">Toxin-antitoxin system, antitoxin component, Xre family</fullName>
    </recommendedName>
</protein>
<evidence type="ECO:0000313" key="1">
    <source>
        <dbReference type="EMBL" id="EGC83655.1"/>
    </source>
</evidence>
<sequence length="76" mass="8659">MTDEYLLNNKIKDSGYRLGYLAGKLNLSRAGLYNKINGKTEFLASEIQALSDILKLDGKEREEIFFNKKVDKLSTN</sequence>
<dbReference type="AlphaFoldDB" id="F0H1R5"/>
<keyword evidence="2" id="KW-1185">Reference proteome</keyword>
<accession>F0H1R5</accession>
<dbReference type="RefSeq" id="WP_004817996.1">
    <property type="nucleotide sequence ID" value="NZ_AEXN01000032.1"/>
</dbReference>
<dbReference type="Proteomes" id="UP000005277">
    <property type="component" value="Unassembled WGS sequence"/>
</dbReference>
<dbReference type="EMBL" id="AEXN01000032">
    <property type="protein sequence ID" value="EGC83655.1"/>
    <property type="molecule type" value="Genomic_DNA"/>
</dbReference>